<dbReference type="EC" id="2.7.11.1" evidence="1"/>
<dbReference type="PANTHER" id="PTHR43289">
    <property type="entry name" value="MITOGEN-ACTIVATED PROTEIN KINASE KINASE KINASE 20-RELATED"/>
    <property type="match status" value="1"/>
</dbReference>
<keyword evidence="6" id="KW-0067">ATP-binding</keyword>
<keyword evidence="8" id="KW-0472">Membrane</keyword>
<gene>
    <name evidence="10" type="ORF">HKK74_16705</name>
</gene>
<evidence type="ECO:0000256" key="2">
    <source>
        <dbReference type="ARBA" id="ARBA00022527"/>
    </source>
</evidence>
<reference evidence="10 11" key="1">
    <citation type="submission" date="2020-06" db="EMBL/GenBank/DDBJ databases">
        <title>Actinomadura xiongansis sp. nov., isolated from soil of Baiyangdian.</title>
        <authorList>
            <person name="Zhang X."/>
        </authorList>
    </citation>
    <scope>NUCLEOTIDE SEQUENCE [LARGE SCALE GENOMIC DNA]</scope>
    <source>
        <strain evidence="10 11">HBUM206468</strain>
    </source>
</reference>
<keyword evidence="8" id="KW-1133">Transmembrane helix</keyword>
<evidence type="ECO:0000256" key="8">
    <source>
        <dbReference type="SAM" id="Phobius"/>
    </source>
</evidence>
<dbReference type="Proteomes" id="UP000805614">
    <property type="component" value="Unassembled WGS sequence"/>
</dbReference>
<keyword evidence="11" id="KW-1185">Reference proteome</keyword>
<dbReference type="RefSeq" id="WP_187244137.1">
    <property type="nucleotide sequence ID" value="NZ_BAAAOK010000004.1"/>
</dbReference>
<evidence type="ECO:0000256" key="6">
    <source>
        <dbReference type="ARBA" id="ARBA00022840"/>
    </source>
</evidence>
<dbReference type="PROSITE" id="PS50011">
    <property type="entry name" value="PROTEIN_KINASE_DOM"/>
    <property type="match status" value="1"/>
</dbReference>
<dbReference type="Gene3D" id="3.30.200.20">
    <property type="entry name" value="Phosphorylase Kinase, domain 1"/>
    <property type="match status" value="1"/>
</dbReference>
<dbReference type="SUPFAM" id="SSF56112">
    <property type="entry name" value="Protein kinase-like (PK-like)"/>
    <property type="match status" value="1"/>
</dbReference>
<feature type="region of interest" description="Disordered" evidence="7">
    <location>
        <begin position="324"/>
        <end position="344"/>
    </location>
</feature>
<evidence type="ECO:0000256" key="3">
    <source>
        <dbReference type="ARBA" id="ARBA00022679"/>
    </source>
</evidence>
<evidence type="ECO:0000256" key="4">
    <source>
        <dbReference type="ARBA" id="ARBA00022741"/>
    </source>
</evidence>
<organism evidence="10 11">
    <name type="scientific">Actinomadura alba</name>
    <dbReference type="NCBI Taxonomy" id="406431"/>
    <lineage>
        <taxon>Bacteria</taxon>
        <taxon>Bacillati</taxon>
        <taxon>Actinomycetota</taxon>
        <taxon>Actinomycetes</taxon>
        <taxon>Streptosporangiales</taxon>
        <taxon>Thermomonosporaceae</taxon>
        <taxon>Actinomadura</taxon>
    </lineage>
</organism>
<feature type="domain" description="Protein kinase" evidence="9">
    <location>
        <begin position="14"/>
        <end position="292"/>
    </location>
</feature>
<dbReference type="SMART" id="SM00220">
    <property type="entry name" value="S_TKc"/>
    <property type="match status" value="1"/>
</dbReference>
<evidence type="ECO:0000259" key="9">
    <source>
        <dbReference type="PROSITE" id="PS50011"/>
    </source>
</evidence>
<evidence type="ECO:0000256" key="5">
    <source>
        <dbReference type="ARBA" id="ARBA00022777"/>
    </source>
</evidence>
<keyword evidence="8" id="KW-0812">Transmembrane</keyword>
<dbReference type="GO" id="GO:0004674">
    <property type="term" value="F:protein serine/threonine kinase activity"/>
    <property type="evidence" value="ECO:0007669"/>
    <property type="project" value="UniProtKB-KW"/>
</dbReference>
<keyword evidence="5 10" id="KW-0418">Kinase</keyword>
<feature type="region of interest" description="Disordered" evidence="7">
    <location>
        <begin position="220"/>
        <end position="243"/>
    </location>
</feature>
<dbReference type="EMBL" id="JABVEC010000011">
    <property type="protein sequence ID" value="MBC6467131.1"/>
    <property type="molecule type" value="Genomic_DNA"/>
</dbReference>
<dbReference type="InterPro" id="IPR000719">
    <property type="entry name" value="Prot_kinase_dom"/>
</dbReference>
<proteinExistence type="predicted"/>
<comment type="caution">
    <text evidence="10">The sequence shown here is derived from an EMBL/GenBank/DDBJ whole genome shotgun (WGS) entry which is preliminary data.</text>
</comment>
<dbReference type="InterPro" id="IPR011009">
    <property type="entry name" value="Kinase-like_dom_sf"/>
</dbReference>
<dbReference type="PANTHER" id="PTHR43289:SF6">
    <property type="entry name" value="SERINE_THREONINE-PROTEIN KINASE NEKL-3"/>
    <property type="match status" value="1"/>
</dbReference>
<dbReference type="Pfam" id="PF00069">
    <property type="entry name" value="Pkinase"/>
    <property type="match status" value="1"/>
</dbReference>
<dbReference type="Gene3D" id="1.10.510.10">
    <property type="entry name" value="Transferase(Phosphotransferase) domain 1"/>
    <property type="match status" value="1"/>
</dbReference>
<sequence>MVQSRGGISVANRYRLLAELGYGPMGTVWRAHDDRLGRAVAVKELRLPVTATEADPAVFVERTLRTARATAQLGHPSIAEIYDVIVEHGRPWVVMELVPAPNLAQVVARSGPLPPDRVTDIARRLLDALGDAHNAGILHRDIKPSNVLLAEDGRVVLTDFAVADPPAVPGVPAAFGHIESRVPPSDHVAPEVARGEASTSKSDLWSLGAILYTAVEGHPPHERRGAAAAPHAPFTDEPQPPRLAGATLSSVIMGLLERNPAMRLTHARAADRLERATAPRSRRREAHRHRMLVAIALTGATCAIGLIGLGGLVLGMARERTDTVSAPGSAALPPPASAPASEPESVRSNALVIRADGAPCKIFVASPGNTEVVFDGVLAAGQVGQYDLPRLDAVIHDAAACEVWIHGRLEPKGRPGERKRFTVAEE</sequence>
<keyword evidence="4" id="KW-0547">Nucleotide-binding</keyword>
<evidence type="ECO:0000313" key="10">
    <source>
        <dbReference type="EMBL" id="MBC6467131.1"/>
    </source>
</evidence>
<feature type="transmembrane region" description="Helical" evidence="8">
    <location>
        <begin position="291"/>
        <end position="317"/>
    </location>
</feature>
<accession>A0ABR7LQK5</accession>
<dbReference type="InterPro" id="IPR008271">
    <property type="entry name" value="Ser/Thr_kinase_AS"/>
</dbReference>
<name>A0ABR7LQK5_9ACTN</name>
<protein>
    <recommendedName>
        <fullName evidence="1">non-specific serine/threonine protein kinase</fullName>
        <ecNumber evidence="1">2.7.11.1</ecNumber>
    </recommendedName>
</protein>
<keyword evidence="2 10" id="KW-0723">Serine/threonine-protein kinase</keyword>
<dbReference type="PROSITE" id="PS00108">
    <property type="entry name" value="PROTEIN_KINASE_ST"/>
    <property type="match status" value="1"/>
</dbReference>
<keyword evidence="3" id="KW-0808">Transferase</keyword>
<dbReference type="CDD" id="cd14014">
    <property type="entry name" value="STKc_PknB_like"/>
    <property type="match status" value="1"/>
</dbReference>
<evidence type="ECO:0000256" key="1">
    <source>
        <dbReference type="ARBA" id="ARBA00012513"/>
    </source>
</evidence>
<evidence type="ECO:0000313" key="11">
    <source>
        <dbReference type="Proteomes" id="UP000805614"/>
    </source>
</evidence>
<evidence type="ECO:0000256" key="7">
    <source>
        <dbReference type="SAM" id="MobiDB-lite"/>
    </source>
</evidence>